<dbReference type="Pfam" id="PF12802">
    <property type="entry name" value="MarR_2"/>
    <property type="match status" value="1"/>
</dbReference>
<reference evidence="3 4" key="1">
    <citation type="submission" date="2016-10" db="EMBL/GenBank/DDBJ databases">
        <authorList>
            <person name="de Groot N.N."/>
        </authorList>
    </citation>
    <scope>NUCLEOTIDE SEQUENCE [LARGE SCALE GENOMIC DNA]</scope>
    <source>
        <strain evidence="3 4">StLB037</strain>
    </source>
</reference>
<dbReference type="PANTHER" id="PTHR33164:SF57">
    <property type="entry name" value="MARR-FAMILY TRANSCRIPTIONAL REGULATOR"/>
    <property type="match status" value="1"/>
</dbReference>
<evidence type="ECO:0000259" key="2">
    <source>
        <dbReference type="PROSITE" id="PS50995"/>
    </source>
</evidence>
<accession>A0A1H0MJQ3</accession>
<dbReference type="InterPro" id="IPR039422">
    <property type="entry name" value="MarR/SlyA-like"/>
</dbReference>
<dbReference type="InterPro" id="IPR001845">
    <property type="entry name" value="HTH_ArsR_DNA-bd_dom"/>
</dbReference>
<dbReference type="GO" id="GO:0003700">
    <property type="term" value="F:DNA-binding transcription factor activity"/>
    <property type="evidence" value="ECO:0007669"/>
    <property type="project" value="InterPro"/>
</dbReference>
<dbReference type="InterPro" id="IPR000835">
    <property type="entry name" value="HTH_MarR-typ"/>
</dbReference>
<dbReference type="PRINTS" id="PR00598">
    <property type="entry name" value="HTHMARR"/>
</dbReference>
<dbReference type="SUPFAM" id="SSF46785">
    <property type="entry name" value="Winged helix' DNA-binding domain"/>
    <property type="match status" value="1"/>
</dbReference>
<dbReference type="PROSITE" id="PS50995">
    <property type="entry name" value="HTH_MARR_2"/>
    <property type="match status" value="1"/>
</dbReference>
<dbReference type="CDD" id="cd00090">
    <property type="entry name" value="HTH_ARSR"/>
    <property type="match status" value="1"/>
</dbReference>
<evidence type="ECO:0000313" key="3">
    <source>
        <dbReference type="EMBL" id="SDO80390.1"/>
    </source>
</evidence>
<sequence length="173" mass="18584">MSTDPADEIAAALGRLRGRRPRPPFAADGHHHPHGEHGGGHGGPWGRGAPPWVADPAHGRFGGPARLRMLDALIAASGSLSVSEIGEAVGVDQPRASRLVQQAAQMGLVVREPDPDDARRTRVRLTPEGEGLVSGFRGRRRDAVRSALESFTDAERVEFARLLAKFADSWPRD</sequence>
<organism evidence="3 4">
    <name type="scientific">Microbacterium testaceum (strain StLB037)</name>
    <dbReference type="NCBI Taxonomy" id="979556"/>
    <lineage>
        <taxon>Bacteria</taxon>
        <taxon>Bacillati</taxon>
        <taxon>Actinomycetota</taxon>
        <taxon>Actinomycetes</taxon>
        <taxon>Micrococcales</taxon>
        <taxon>Microbacteriaceae</taxon>
        <taxon>Microbacterium</taxon>
    </lineage>
</organism>
<dbReference type="EMBL" id="FNJN01000002">
    <property type="protein sequence ID" value="SDO80390.1"/>
    <property type="molecule type" value="Genomic_DNA"/>
</dbReference>
<evidence type="ECO:0000313" key="4">
    <source>
        <dbReference type="Proteomes" id="UP000186456"/>
    </source>
</evidence>
<dbReference type="Proteomes" id="UP000186456">
    <property type="component" value="Unassembled WGS sequence"/>
</dbReference>
<dbReference type="AlphaFoldDB" id="A0A1H0MJQ3"/>
<name>A0A1H0MJQ3_MICTS</name>
<dbReference type="Gene3D" id="1.10.10.10">
    <property type="entry name" value="Winged helix-like DNA-binding domain superfamily/Winged helix DNA-binding domain"/>
    <property type="match status" value="1"/>
</dbReference>
<dbReference type="RefSeq" id="WP_074694624.1">
    <property type="nucleotide sequence ID" value="NZ_FNJN01000002.1"/>
</dbReference>
<feature type="domain" description="HTH marR-type" evidence="2">
    <location>
        <begin position="6"/>
        <end position="168"/>
    </location>
</feature>
<dbReference type="GO" id="GO:0003677">
    <property type="term" value="F:DNA binding"/>
    <property type="evidence" value="ECO:0007669"/>
    <property type="project" value="UniProtKB-KW"/>
</dbReference>
<evidence type="ECO:0000256" key="1">
    <source>
        <dbReference type="SAM" id="MobiDB-lite"/>
    </source>
</evidence>
<proteinExistence type="predicted"/>
<dbReference type="GO" id="GO:0006950">
    <property type="term" value="P:response to stress"/>
    <property type="evidence" value="ECO:0007669"/>
    <property type="project" value="TreeGrafter"/>
</dbReference>
<dbReference type="InterPro" id="IPR036388">
    <property type="entry name" value="WH-like_DNA-bd_sf"/>
</dbReference>
<dbReference type="InterPro" id="IPR036390">
    <property type="entry name" value="WH_DNA-bd_sf"/>
</dbReference>
<keyword evidence="3" id="KW-0238">DNA-binding</keyword>
<dbReference type="InterPro" id="IPR011991">
    <property type="entry name" value="ArsR-like_HTH"/>
</dbReference>
<dbReference type="SMART" id="SM00418">
    <property type="entry name" value="HTH_ARSR"/>
    <property type="match status" value="1"/>
</dbReference>
<dbReference type="PANTHER" id="PTHR33164">
    <property type="entry name" value="TRANSCRIPTIONAL REGULATOR, MARR FAMILY"/>
    <property type="match status" value="1"/>
</dbReference>
<feature type="region of interest" description="Disordered" evidence="1">
    <location>
        <begin position="1"/>
        <end position="51"/>
    </location>
</feature>
<dbReference type="SMART" id="SM00347">
    <property type="entry name" value="HTH_MARR"/>
    <property type="match status" value="1"/>
</dbReference>
<gene>
    <name evidence="3" type="ORF">SAMN04487788_0992</name>
</gene>
<protein>
    <submittedName>
        <fullName evidence="3">DNA-binding transcriptional regulator, MarR family</fullName>
    </submittedName>
</protein>